<comment type="catalytic activity">
    <reaction evidence="9">
        <text>cob(II)yrinate + 2 L-glutamine + 2 ATP + 2 H2O = cob(II)yrinate a,c diamide + 2 L-glutamate + 2 ADP + 2 phosphate + 2 H(+)</text>
        <dbReference type="Rhea" id="RHEA:26289"/>
        <dbReference type="ChEBI" id="CHEBI:15377"/>
        <dbReference type="ChEBI" id="CHEBI:15378"/>
        <dbReference type="ChEBI" id="CHEBI:29985"/>
        <dbReference type="ChEBI" id="CHEBI:30616"/>
        <dbReference type="ChEBI" id="CHEBI:43474"/>
        <dbReference type="ChEBI" id="CHEBI:58359"/>
        <dbReference type="ChEBI" id="CHEBI:58537"/>
        <dbReference type="ChEBI" id="CHEBI:58894"/>
        <dbReference type="ChEBI" id="CHEBI:456216"/>
        <dbReference type="EC" id="6.3.5.11"/>
    </reaction>
</comment>
<evidence type="ECO:0000256" key="5">
    <source>
        <dbReference type="ARBA" id="ARBA00022741"/>
    </source>
</evidence>
<feature type="region of interest" description="Disordered" evidence="10">
    <location>
        <begin position="234"/>
        <end position="256"/>
    </location>
</feature>
<evidence type="ECO:0000256" key="3">
    <source>
        <dbReference type="ARBA" id="ARBA00022573"/>
    </source>
</evidence>
<dbReference type="PANTHER" id="PTHR43873:SF1">
    <property type="entry name" value="COBYRINATE A,C-DIAMIDE SYNTHASE"/>
    <property type="match status" value="1"/>
</dbReference>
<dbReference type="InterPro" id="IPR029062">
    <property type="entry name" value="Class_I_gatase-like"/>
</dbReference>
<keyword evidence="14" id="KW-1185">Reference proteome</keyword>
<dbReference type="SUPFAM" id="SSF52317">
    <property type="entry name" value="Class I glutamine amidotransferase-like"/>
    <property type="match status" value="1"/>
</dbReference>
<dbReference type="SUPFAM" id="SSF52540">
    <property type="entry name" value="P-loop containing nucleoside triphosphate hydrolases"/>
    <property type="match status" value="1"/>
</dbReference>
<dbReference type="Gene3D" id="3.40.50.880">
    <property type="match status" value="1"/>
</dbReference>
<comment type="function">
    <text evidence="9">Catalyzes the ATP-dependent amidation of the two carboxylate groups at positions a and c of cobyrinate, using either L-glutamine or ammonia as the nitrogen source.</text>
</comment>
<dbReference type="NCBIfam" id="NF002204">
    <property type="entry name" value="PRK01077.1"/>
    <property type="match status" value="1"/>
</dbReference>
<dbReference type="HAMAP" id="MF_00027">
    <property type="entry name" value="CobB_CbiA"/>
    <property type="match status" value="1"/>
</dbReference>
<dbReference type="GO" id="GO:0042242">
    <property type="term" value="F:cobyrinic acid a,c-diamide synthase activity"/>
    <property type="evidence" value="ECO:0007669"/>
    <property type="project" value="UniProtKB-UniRule"/>
</dbReference>
<evidence type="ECO:0000256" key="1">
    <source>
        <dbReference type="ARBA" id="ARBA00001946"/>
    </source>
</evidence>
<comment type="miscellaneous">
    <text evidence="9">The a and c carboxylates of cobyrinate are activated for nucleophilic attack via formation of a phosphorylated intermediate by ATP. CbiA catalyzes first the amidation of the c-carboxylate, and then that of the a-carboxylate.</text>
</comment>
<evidence type="ECO:0000259" key="11">
    <source>
        <dbReference type="Pfam" id="PF01656"/>
    </source>
</evidence>
<feature type="domain" description="CobQ/CobB/MinD/ParA nucleotide binding" evidence="11">
    <location>
        <begin position="8"/>
        <end position="188"/>
    </location>
</feature>
<dbReference type="RefSeq" id="WP_002710599.1">
    <property type="nucleotide sequence ID" value="NZ_JH651384.1"/>
</dbReference>
<dbReference type="CDD" id="cd03130">
    <property type="entry name" value="GATase1_CobB"/>
    <property type="match status" value="1"/>
</dbReference>
<dbReference type="Pfam" id="PF01656">
    <property type="entry name" value="CbiA"/>
    <property type="match status" value="1"/>
</dbReference>
<keyword evidence="8 9" id="KW-0315">Glutamine amidotransferase</keyword>
<proteinExistence type="inferred from homology"/>
<dbReference type="UniPathway" id="UPA00148">
    <property type="reaction ID" value="UER00231"/>
</dbReference>
<evidence type="ECO:0000256" key="10">
    <source>
        <dbReference type="SAM" id="MobiDB-lite"/>
    </source>
</evidence>
<comment type="similarity">
    <text evidence="2">Belongs to the CobB/CobQ family. CobQ subfamily.</text>
</comment>
<feature type="site" description="Increases nucleophilicity of active site Cys" evidence="9">
    <location>
        <position position="454"/>
    </location>
</feature>
<feature type="domain" description="CobB/CobQ-like glutamine amidotransferase" evidence="12">
    <location>
        <begin position="266"/>
        <end position="455"/>
    </location>
</feature>
<comment type="pathway">
    <text evidence="9">Cofactor biosynthesis; adenosylcobalamin biosynthesis; cob(II)yrinate a,c-diamide from sirohydrochlorin (anaerobic route): step 10/10.</text>
</comment>
<gene>
    <name evidence="9" type="primary">cbiA</name>
    <name evidence="13" type="ORF">Thini_4244</name>
</gene>
<dbReference type="InterPro" id="IPR027417">
    <property type="entry name" value="P-loop_NTPase"/>
</dbReference>
<dbReference type="InterPro" id="IPR004484">
    <property type="entry name" value="CbiA/CobB_synth"/>
</dbReference>
<evidence type="ECO:0000259" key="12">
    <source>
        <dbReference type="Pfam" id="PF07685"/>
    </source>
</evidence>
<dbReference type="Gene3D" id="3.40.50.300">
    <property type="entry name" value="P-loop containing nucleotide triphosphate hydrolases"/>
    <property type="match status" value="2"/>
</dbReference>
<evidence type="ECO:0000256" key="9">
    <source>
        <dbReference type="HAMAP-Rule" id="MF_00027"/>
    </source>
</evidence>
<sequence precursor="true">MARVFISATHKSSGKTTLSIGLCAALHAQGLKVQPFKKGPDYIDPLWLGAASGRACHNLDFNTMTQDEIIQTVQHYSHDADIALIEANKGLYDGMALDGSDSNAAVAKLTCSPIVLVVDTRGMTRGIAPLLLGYQSFDRDVNIAGIIFNRVGGARHATKLRESVEHYTGIKVLGAVHNNPDMEIEERHLGLMPSNESGEAEAQIARIRDLVAAQVDLGLLREIAVGAVELERNPSQPPLIRGGAEYDSESLSPSPDKGRVGEGFLKIAICQDPAFGFYYPGDLEALQQAGAQLLPVNTLKDAALPANIDGLFIGGGFPETHMQPLAANTSMRASIRAAIDNGLPAYAECGGLMYLSRSLVWNGQQADMVGVIPGDAVMHPKPQGRGYVKLQETADMPWPGGDREKIINAHEFHYSGLENLTATGKFAYRMQRGSGIDGQHDGWVYRNLLASYTHMRDTSQYRWAQRFVEFIRQQKRKTAS</sequence>
<evidence type="ECO:0000313" key="14">
    <source>
        <dbReference type="Proteomes" id="UP000005317"/>
    </source>
</evidence>
<dbReference type="OrthoDB" id="9764035at2"/>
<name>A0A656HIA4_THINJ</name>
<evidence type="ECO:0000256" key="7">
    <source>
        <dbReference type="ARBA" id="ARBA00022842"/>
    </source>
</evidence>
<comment type="similarity">
    <text evidence="9">Belongs to the CobB/CbiA family.</text>
</comment>
<dbReference type="EMBL" id="JH651384">
    <property type="protein sequence ID" value="EIJ36731.1"/>
    <property type="molecule type" value="Genomic_DNA"/>
</dbReference>
<dbReference type="CDD" id="cd05388">
    <property type="entry name" value="CobB_N"/>
    <property type="match status" value="1"/>
</dbReference>
<dbReference type="AlphaFoldDB" id="A0A656HIA4"/>
<dbReference type="InterPro" id="IPR011698">
    <property type="entry name" value="GATase_3"/>
</dbReference>
<organism evidence="13 14">
    <name type="scientific">Thiothrix nivea (strain ATCC 35100 / DSM 5205 / JP2)</name>
    <dbReference type="NCBI Taxonomy" id="870187"/>
    <lineage>
        <taxon>Bacteria</taxon>
        <taxon>Pseudomonadati</taxon>
        <taxon>Pseudomonadota</taxon>
        <taxon>Gammaproteobacteria</taxon>
        <taxon>Thiotrichales</taxon>
        <taxon>Thiotrichaceae</taxon>
        <taxon>Thiothrix</taxon>
    </lineage>
</organism>
<comment type="domain">
    <text evidence="9">Comprises of two domains. The C-terminal domain contains the binding site for glutamine and catalyzes the hydrolysis of this substrate to glutamate and ammonia. The N-terminal domain is anticipated to bind ATP and cobyrinate and catalyzes the ultimate synthesis of the diamide product. The ammonia produced via the glutaminase domain is probably translocated to the adjacent domain via a molecular tunnel, where it reacts with an activated intermediate.</text>
</comment>
<dbReference type="PROSITE" id="PS51274">
    <property type="entry name" value="GATASE_COBBQ"/>
    <property type="match status" value="1"/>
</dbReference>
<evidence type="ECO:0000256" key="6">
    <source>
        <dbReference type="ARBA" id="ARBA00022840"/>
    </source>
</evidence>
<evidence type="ECO:0000256" key="8">
    <source>
        <dbReference type="ARBA" id="ARBA00022962"/>
    </source>
</evidence>
<protein>
    <recommendedName>
        <fullName evidence="9">Cobyrinate a,c-diamide synthase</fullName>
        <ecNumber evidence="9">6.3.5.11</ecNumber>
    </recommendedName>
    <alternativeName>
        <fullName evidence="9">Cobyrinic acid a,c-diamide synthetase</fullName>
    </alternativeName>
</protein>
<evidence type="ECO:0000313" key="13">
    <source>
        <dbReference type="EMBL" id="EIJ36731.1"/>
    </source>
</evidence>
<comment type="cofactor">
    <cofactor evidence="1 9">
        <name>Mg(2+)</name>
        <dbReference type="ChEBI" id="CHEBI:18420"/>
    </cofactor>
</comment>
<dbReference type="NCBIfam" id="TIGR00379">
    <property type="entry name" value="cobB"/>
    <property type="match status" value="1"/>
</dbReference>
<feature type="active site" description="Nucleophile" evidence="9">
    <location>
        <position position="349"/>
    </location>
</feature>
<reference evidence="14" key="1">
    <citation type="journal article" date="2011" name="Stand. Genomic Sci.">
        <title>Genome sequence of the filamentous, gliding Thiothrix nivea neotype strain (JP2(T)).</title>
        <authorList>
            <person name="Lapidus A."/>
            <person name="Nolan M."/>
            <person name="Lucas S."/>
            <person name="Glavina Del Rio T."/>
            <person name="Tice H."/>
            <person name="Cheng J.F."/>
            <person name="Tapia R."/>
            <person name="Han C."/>
            <person name="Goodwin L."/>
            <person name="Pitluck S."/>
            <person name="Liolios K."/>
            <person name="Pagani I."/>
            <person name="Ivanova N."/>
            <person name="Huntemann M."/>
            <person name="Mavromatis K."/>
            <person name="Mikhailova N."/>
            <person name="Pati A."/>
            <person name="Chen A."/>
            <person name="Palaniappan K."/>
            <person name="Land M."/>
            <person name="Brambilla E.M."/>
            <person name="Rohde M."/>
            <person name="Abt B."/>
            <person name="Verbarg S."/>
            <person name="Goker M."/>
            <person name="Bristow J."/>
            <person name="Eisen J.A."/>
            <person name="Markowitz V."/>
            <person name="Hugenholtz P."/>
            <person name="Kyrpides N.C."/>
            <person name="Klenk H.P."/>
            <person name="Woyke T."/>
        </authorList>
    </citation>
    <scope>NUCLEOTIDE SEQUENCE [LARGE SCALE GENOMIC DNA]</scope>
    <source>
        <strain evidence="14">ATCC 35100 / DSM 5205 / JP2</strain>
    </source>
</reference>
<evidence type="ECO:0000256" key="4">
    <source>
        <dbReference type="ARBA" id="ARBA00022598"/>
    </source>
</evidence>
<keyword evidence="4 9" id="KW-0436">Ligase</keyword>
<dbReference type="Pfam" id="PF07685">
    <property type="entry name" value="GATase_3"/>
    <property type="match status" value="1"/>
</dbReference>
<keyword evidence="6 9" id="KW-0067">ATP-binding</keyword>
<keyword evidence="7 9" id="KW-0460">Magnesium</keyword>
<dbReference type="GO" id="GO:0005524">
    <property type="term" value="F:ATP binding"/>
    <property type="evidence" value="ECO:0007669"/>
    <property type="project" value="UniProtKB-UniRule"/>
</dbReference>
<keyword evidence="3 9" id="KW-0169">Cobalamin biosynthesis</keyword>
<evidence type="ECO:0000256" key="2">
    <source>
        <dbReference type="ARBA" id="ARBA00006205"/>
    </source>
</evidence>
<dbReference type="EC" id="6.3.5.11" evidence="9"/>
<dbReference type="PANTHER" id="PTHR43873">
    <property type="entry name" value="COBYRINATE A,C-DIAMIDE SYNTHASE"/>
    <property type="match status" value="1"/>
</dbReference>
<dbReference type="InterPro" id="IPR002586">
    <property type="entry name" value="CobQ/CobB/MinD/ParA_Nub-bd_dom"/>
</dbReference>
<keyword evidence="5 9" id="KW-0547">Nucleotide-binding</keyword>
<accession>A0A656HIA4</accession>
<dbReference type="GO" id="GO:0009236">
    <property type="term" value="P:cobalamin biosynthetic process"/>
    <property type="evidence" value="ECO:0007669"/>
    <property type="project" value="UniProtKB-UniRule"/>
</dbReference>
<dbReference type="Proteomes" id="UP000005317">
    <property type="component" value="Unassembled WGS sequence"/>
</dbReference>